<dbReference type="PANTHER" id="PTHR47186:SF3">
    <property type="entry name" value="OS09G0267800 PROTEIN"/>
    <property type="match status" value="1"/>
</dbReference>
<evidence type="ECO:0000313" key="3">
    <source>
        <dbReference type="Proteomes" id="UP001202328"/>
    </source>
</evidence>
<dbReference type="Gene3D" id="3.80.10.10">
    <property type="entry name" value="Ribonuclease Inhibitor"/>
    <property type="match status" value="1"/>
</dbReference>
<dbReference type="Proteomes" id="UP001202328">
    <property type="component" value="Unassembled WGS sequence"/>
</dbReference>
<dbReference type="SUPFAM" id="SSF52058">
    <property type="entry name" value="L domain-like"/>
    <property type="match status" value="1"/>
</dbReference>
<protein>
    <recommendedName>
        <fullName evidence="1">R13L1/DRL21-like LRR repeat region domain-containing protein</fullName>
    </recommendedName>
</protein>
<organism evidence="2 3">
    <name type="scientific">Papaver atlanticum</name>
    <dbReference type="NCBI Taxonomy" id="357466"/>
    <lineage>
        <taxon>Eukaryota</taxon>
        <taxon>Viridiplantae</taxon>
        <taxon>Streptophyta</taxon>
        <taxon>Embryophyta</taxon>
        <taxon>Tracheophyta</taxon>
        <taxon>Spermatophyta</taxon>
        <taxon>Magnoliopsida</taxon>
        <taxon>Ranunculales</taxon>
        <taxon>Papaveraceae</taxon>
        <taxon>Papaveroideae</taxon>
        <taxon>Papaver</taxon>
    </lineage>
</organism>
<dbReference type="Pfam" id="PF25019">
    <property type="entry name" value="LRR_R13L1-DRL21"/>
    <property type="match status" value="1"/>
</dbReference>
<evidence type="ECO:0000313" key="2">
    <source>
        <dbReference type="EMBL" id="KAI3940021.1"/>
    </source>
</evidence>
<accession>A0AAD4T6X1</accession>
<dbReference type="InterPro" id="IPR056789">
    <property type="entry name" value="LRR_R13L1-DRL21"/>
</dbReference>
<gene>
    <name evidence="2" type="ORF">MKW98_029797</name>
</gene>
<dbReference type="AlphaFoldDB" id="A0AAD4T6X1"/>
<feature type="domain" description="R13L1/DRL21-like LRR repeat region" evidence="1">
    <location>
        <begin position="1"/>
        <end position="70"/>
    </location>
</feature>
<sequence length="175" mass="20184">MEQLQPNRSLKTLKIVCYFDPKFPTWMMGSSISSALPNLVELELRDCYLCQQLPGLGQLPSLKVLTIATMDVVMCLGNDFYGDHEACQPFPELVKFTLSDLHCLEKWCIAQPRSSFYPRLEMLFVERCPKLKCRQDLDFVTRFFPSIKEYTLDGAKLISGRTTRKTISLMPSRWS</sequence>
<dbReference type="InterPro" id="IPR032675">
    <property type="entry name" value="LRR_dom_sf"/>
</dbReference>
<evidence type="ECO:0000259" key="1">
    <source>
        <dbReference type="Pfam" id="PF25019"/>
    </source>
</evidence>
<dbReference type="PANTHER" id="PTHR47186">
    <property type="entry name" value="LEUCINE-RICH REPEAT-CONTAINING PROTEIN 57"/>
    <property type="match status" value="1"/>
</dbReference>
<dbReference type="EMBL" id="JAJJMB010005286">
    <property type="protein sequence ID" value="KAI3940021.1"/>
    <property type="molecule type" value="Genomic_DNA"/>
</dbReference>
<keyword evidence="3" id="KW-1185">Reference proteome</keyword>
<name>A0AAD4T6X1_9MAGN</name>
<proteinExistence type="predicted"/>
<reference evidence="2" key="1">
    <citation type="submission" date="2022-04" db="EMBL/GenBank/DDBJ databases">
        <title>A functionally conserved STORR gene fusion in Papaver species that diverged 16.8 million years ago.</title>
        <authorList>
            <person name="Catania T."/>
        </authorList>
    </citation>
    <scope>NUCLEOTIDE SEQUENCE</scope>
    <source>
        <strain evidence="2">S-188037</strain>
    </source>
</reference>
<comment type="caution">
    <text evidence="2">The sequence shown here is derived from an EMBL/GenBank/DDBJ whole genome shotgun (WGS) entry which is preliminary data.</text>
</comment>